<dbReference type="InterPro" id="IPR000131">
    <property type="entry name" value="ATP_synth_F1_gsu"/>
</dbReference>
<keyword evidence="11" id="KW-0066">ATP synthesis</keyword>
<dbReference type="PANTHER" id="PTHR11693:SF22">
    <property type="entry name" value="ATP SYNTHASE SUBUNIT GAMMA, MITOCHONDRIAL"/>
    <property type="match status" value="1"/>
</dbReference>
<keyword evidence="7" id="KW-0406">Ion transport</keyword>
<evidence type="ECO:0000256" key="9">
    <source>
        <dbReference type="ARBA" id="ARBA00023136"/>
    </source>
</evidence>
<dbReference type="FunFam" id="1.10.287.80:FF:000001">
    <property type="entry name" value="ATP synthase gamma chain"/>
    <property type="match status" value="1"/>
</dbReference>
<evidence type="ECO:0000256" key="3">
    <source>
        <dbReference type="ARBA" id="ARBA00020843"/>
    </source>
</evidence>
<dbReference type="PROSITE" id="PS00153">
    <property type="entry name" value="ATPASE_GAMMA"/>
    <property type="match status" value="1"/>
</dbReference>
<keyword evidence="8" id="KW-0496">Mitochondrion</keyword>
<evidence type="ECO:0000256" key="7">
    <source>
        <dbReference type="ARBA" id="ARBA00023065"/>
    </source>
</evidence>
<dbReference type="HAMAP" id="MF_00815">
    <property type="entry name" value="ATP_synth_gamma_bact"/>
    <property type="match status" value="1"/>
</dbReference>
<comment type="caution">
    <text evidence="13">The sequence shown here is derived from an EMBL/GenBank/DDBJ whole genome shotgun (WGS) entry which is preliminary data.</text>
</comment>
<dbReference type="Gene3D" id="1.10.287.80">
    <property type="entry name" value="ATP synthase, gamma subunit, helix hairpin domain"/>
    <property type="match status" value="1"/>
</dbReference>
<dbReference type="GO" id="GO:0046933">
    <property type="term" value="F:proton-transporting ATP synthase activity, rotational mechanism"/>
    <property type="evidence" value="ECO:0007669"/>
    <property type="project" value="InterPro"/>
</dbReference>
<evidence type="ECO:0000256" key="1">
    <source>
        <dbReference type="ARBA" id="ARBA00004637"/>
    </source>
</evidence>
<evidence type="ECO:0000256" key="5">
    <source>
        <dbReference type="ARBA" id="ARBA00022781"/>
    </source>
</evidence>
<evidence type="ECO:0000313" key="14">
    <source>
        <dbReference type="Proteomes" id="UP000789595"/>
    </source>
</evidence>
<dbReference type="PIRSF" id="PIRSF039089">
    <property type="entry name" value="ATP_synthase_gamma"/>
    <property type="match status" value="1"/>
</dbReference>
<keyword evidence="9" id="KW-0472">Membrane</keyword>
<dbReference type="GO" id="GO:0045259">
    <property type="term" value="C:proton-transporting ATP synthase complex"/>
    <property type="evidence" value="ECO:0007669"/>
    <property type="project" value="UniProtKB-KW"/>
</dbReference>
<evidence type="ECO:0000256" key="6">
    <source>
        <dbReference type="ARBA" id="ARBA00022792"/>
    </source>
</evidence>
<keyword evidence="4" id="KW-0813">Transport</keyword>
<dbReference type="Proteomes" id="UP000789595">
    <property type="component" value="Unassembled WGS sequence"/>
</dbReference>
<keyword evidence="6" id="KW-0999">Mitochondrion inner membrane</keyword>
<name>A0A8J2S9S2_9STRA</name>
<dbReference type="OrthoDB" id="239812at2759"/>
<dbReference type="PANTHER" id="PTHR11693">
    <property type="entry name" value="ATP SYNTHASE GAMMA CHAIN"/>
    <property type="match status" value="1"/>
</dbReference>
<keyword evidence="14" id="KW-1185">Reference proteome</keyword>
<evidence type="ECO:0000256" key="11">
    <source>
        <dbReference type="ARBA" id="ARBA00023310"/>
    </source>
</evidence>
<dbReference type="Pfam" id="PF00231">
    <property type="entry name" value="ATP-synt"/>
    <property type="match status" value="1"/>
</dbReference>
<dbReference type="InterPro" id="IPR035968">
    <property type="entry name" value="ATP_synth_F1_ATPase_gsu"/>
</dbReference>
<sequence>MALRAARALAPRAQQAAARRSMATEKEIAMRIASTKNIRKITSSMKMVSAAKLKGDQNRLAAAKQFAAWTAVLDEPATPLEELEGTAGLADHSVVVAISSDKGLCGGVHSAVARGLRTINARLKEENKTMNVIAVGEKGRSQLRRMVPDSLTTALTNIPPPYNFGYASTVAQMALDTEPEKTGAIAVVYNKFVSAIAYSPTLKTIAPFVLEGDDVTLTAYDADDDVLRGLREYYLATEIFYGMMEGATSEQSSRMQAMENATKNAGELIDKLTLIYNRARQARITTELIEIISGASALE</sequence>
<dbReference type="FunFam" id="3.40.1380.10:FF:000003">
    <property type="entry name" value="ATP synthase subunit gamma"/>
    <property type="match status" value="1"/>
</dbReference>
<dbReference type="AlphaFoldDB" id="A0A8J2S9S2"/>
<dbReference type="SUPFAM" id="SSF52943">
    <property type="entry name" value="ATP synthase (F1-ATPase), gamma subunit"/>
    <property type="match status" value="1"/>
</dbReference>
<comment type="similarity">
    <text evidence="2">Belongs to the ATPase gamma chain family.</text>
</comment>
<comment type="subcellular location">
    <subcellularLocation>
        <location evidence="1">Mitochondrion inner membrane</location>
        <topology evidence="1">Peripheral membrane protein</topology>
    </subcellularLocation>
</comment>
<evidence type="ECO:0000313" key="13">
    <source>
        <dbReference type="EMBL" id="CAH0367175.1"/>
    </source>
</evidence>
<proteinExistence type="inferred from homology"/>
<evidence type="ECO:0000256" key="2">
    <source>
        <dbReference type="ARBA" id="ARBA00007681"/>
    </source>
</evidence>
<keyword evidence="5" id="KW-0375">Hydrogen ion transport</keyword>
<protein>
    <recommendedName>
        <fullName evidence="3">ATP synthase subunit gamma, mitochondrial</fullName>
    </recommendedName>
    <alternativeName>
        <fullName evidence="12">F-ATPase gamma subunit</fullName>
    </alternativeName>
</protein>
<dbReference type="PRINTS" id="PR00126">
    <property type="entry name" value="ATPASEGAMMA"/>
</dbReference>
<dbReference type="EMBL" id="CAKKNE010000002">
    <property type="protein sequence ID" value="CAH0367175.1"/>
    <property type="molecule type" value="Genomic_DNA"/>
</dbReference>
<keyword evidence="10" id="KW-0139">CF(1)</keyword>
<evidence type="ECO:0000256" key="12">
    <source>
        <dbReference type="ARBA" id="ARBA00031066"/>
    </source>
</evidence>
<dbReference type="GO" id="GO:0005743">
    <property type="term" value="C:mitochondrial inner membrane"/>
    <property type="evidence" value="ECO:0007669"/>
    <property type="project" value="UniProtKB-SubCell"/>
</dbReference>
<dbReference type="NCBIfam" id="TIGR01146">
    <property type="entry name" value="ATPsyn_F1gamma"/>
    <property type="match status" value="1"/>
</dbReference>
<reference evidence="13" key="1">
    <citation type="submission" date="2021-11" db="EMBL/GenBank/DDBJ databases">
        <authorList>
            <consortium name="Genoscope - CEA"/>
            <person name="William W."/>
        </authorList>
    </citation>
    <scope>NUCLEOTIDE SEQUENCE</scope>
</reference>
<accession>A0A8J2S9S2</accession>
<evidence type="ECO:0000256" key="8">
    <source>
        <dbReference type="ARBA" id="ARBA00023128"/>
    </source>
</evidence>
<organism evidence="13 14">
    <name type="scientific">Pelagomonas calceolata</name>
    <dbReference type="NCBI Taxonomy" id="35677"/>
    <lineage>
        <taxon>Eukaryota</taxon>
        <taxon>Sar</taxon>
        <taxon>Stramenopiles</taxon>
        <taxon>Ochrophyta</taxon>
        <taxon>Pelagophyceae</taxon>
        <taxon>Pelagomonadales</taxon>
        <taxon>Pelagomonadaceae</taxon>
        <taxon>Pelagomonas</taxon>
    </lineage>
</organism>
<evidence type="ECO:0000256" key="4">
    <source>
        <dbReference type="ARBA" id="ARBA00022448"/>
    </source>
</evidence>
<dbReference type="InterPro" id="IPR023632">
    <property type="entry name" value="ATP_synth_F1_gsu_CS"/>
</dbReference>
<dbReference type="CDD" id="cd12151">
    <property type="entry name" value="F1-ATPase_gamma"/>
    <property type="match status" value="1"/>
</dbReference>
<evidence type="ECO:0000256" key="10">
    <source>
        <dbReference type="ARBA" id="ARBA00023196"/>
    </source>
</evidence>
<dbReference type="Gene3D" id="3.40.1380.10">
    <property type="match status" value="1"/>
</dbReference>
<gene>
    <name evidence="13" type="ORF">PECAL_2P01850</name>
</gene>